<organism evidence="1 2">
    <name type="scientific">Nephila pilipes</name>
    <name type="common">Giant wood spider</name>
    <name type="synonym">Nephila maculata</name>
    <dbReference type="NCBI Taxonomy" id="299642"/>
    <lineage>
        <taxon>Eukaryota</taxon>
        <taxon>Metazoa</taxon>
        <taxon>Ecdysozoa</taxon>
        <taxon>Arthropoda</taxon>
        <taxon>Chelicerata</taxon>
        <taxon>Arachnida</taxon>
        <taxon>Araneae</taxon>
        <taxon>Araneomorphae</taxon>
        <taxon>Entelegynae</taxon>
        <taxon>Araneoidea</taxon>
        <taxon>Nephilidae</taxon>
        <taxon>Nephila</taxon>
    </lineage>
</organism>
<evidence type="ECO:0000313" key="1">
    <source>
        <dbReference type="EMBL" id="GFT96399.1"/>
    </source>
</evidence>
<dbReference type="Proteomes" id="UP000887013">
    <property type="component" value="Unassembled WGS sequence"/>
</dbReference>
<reference evidence="1" key="1">
    <citation type="submission" date="2020-08" db="EMBL/GenBank/DDBJ databases">
        <title>Multicomponent nature underlies the extraordinary mechanical properties of spider dragline silk.</title>
        <authorList>
            <person name="Kono N."/>
            <person name="Nakamura H."/>
            <person name="Mori M."/>
            <person name="Yoshida Y."/>
            <person name="Ohtoshi R."/>
            <person name="Malay A.D."/>
            <person name="Moran D.A.P."/>
            <person name="Tomita M."/>
            <person name="Numata K."/>
            <person name="Arakawa K."/>
        </authorList>
    </citation>
    <scope>NUCLEOTIDE SEQUENCE</scope>
</reference>
<protein>
    <submittedName>
        <fullName evidence="1">Uncharacterized protein</fullName>
    </submittedName>
</protein>
<evidence type="ECO:0000313" key="2">
    <source>
        <dbReference type="Proteomes" id="UP000887013"/>
    </source>
</evidence>
<dbReference type="EMBL" id="BMAW01121919">
    <property type="protein sequence ID" value="GFT96399.1"/>
    <property type="molecule type" value="Genomic_DNA"/>
</dbReference>
<comment type="caution">
    <text evidence="1">The sequence shown here is derived from an EMBL/GenBank/DDBJ whole genome shotgun (WGS) entry which is preliminary data.</text>
</comment>
<keyword evidence="2" id="KW-1185">Reference proteome</keyword>
<accession>A0A8X6U9Z3</accession>
<gene>
    <name evidence="1" type="ORF">NPIL_66611</name>
</gene>
<name>A0A8X6U9Z3_NEPPI</name>
<proteinExistence type="predicted"/>
<sequence length="79" mass="8763">MSFGVCNQEPSAGHRNRNKMISTIPGGCPLRVWRELIPSVPDRSASSSGISPECLCKEVQYQPRGIQLLVFTHFLMMDG</sequence>
<dbReference type="AlphaFoldDB" id="A0A8X6U9Z3"/>